<proteinExistence type="predicted"/>
<dbReference type="RefSeq" id="WP_239407327.1">
    <property type="nucleotide sequence ID" value="NZ_CAHPRV010000004.1"/>
</dbReference>
<dbReference type="Proteomes" id="UP000834611">
    <property type="component" value="Unassembled WGS sequence"/>
</dbReference>
<protein>
    <submittedName>
        <fullName evidence="1">Uncharacterized protein</fullName>
    </submittedName>
</protein>
<dbReference type="EMBL" id="CAHPSF010000004">
    <property type="protein sequence ID" value="CAB5692033.1"/>
    <property type="molecule type" value="Genomic_DNA"/>
</dbReference>
<organism evidence="1 2">
    <name type="scientific">Providencia rettgeri</name>
    <dbReference type="NCBI Taxonomy" id="587"/>
    <lineage>
        <taxon>Bacteria</taxon>
        <taxon>Pseudomonadati</taxon>
        <taxon>Pseudomonadota</taxon>
        <taxon>Gammaproteobacteria</taxon>
        <taxon>Enterobacterales</taxon>
        <taxon>Morganellaceae</taxon>
        <taxon>Providencia</taxon>
    </lineage>
</organism>
<reference evidence="1" key="1">
    <citation type="submission" date="2020-05" db="EMBL/GenBank/DDBJ databases">
        <authorList>
            <person name="Delgado-Blas J."/>
        </authorList>
    </citation>
    <scope>NUCLEOTIDE SEQUENCE</scope>
    <source>
        <strain evidence="1">BB1453</strain>
    </source>
</reference>
<accession>A0A9N8CZ83</accession>
<dbReference type="AlphaFoldDB" id="A0A9N8CZ83"/>
<gene>
    <name evidence="1" type="ORF">GHA_01985</name>
</gene>
<evidence type="ECO:0000313" key="2">
    <source>
        <dbReference type="Proteomes" id="UP000834611"/>
    </source>
</evidence>
<comment type="caution">
    <text evidence="1">The sequence shown here is derived from an EMBL/GenBank/DDBJ whole genome shotgun (WGS) entry which is preliminary data.</text>
</comment>
<name>A0A9N8CZ83_PRORE</name>
<sequence length="130" mass="14965">MNNIKKKGYHREHIYPNESFVQESIEKHFISKGFDIENKPNVDLSCVHPESRESWMIEAKGQSKSIGVDFKTAIGQIIFRMDNDDYKYGIAVPNTKQYLAQINKVPDLVIERLRLVFFVVSEDGSVSTLN</sequence>
<evidence type="ECO:0000313" key="1">
    <source>
        <dbReference type="EMBL" id="CAB5692033.1"/>
    </source>
</evidence>